<evidence type="ECO:0000256" key="2">
    <source>
        <dbReference type="ARBA" id="ARBA00022679"/>
    </source>
</evidence>
<evidence type="ECO:0000313" key="5">
    <source>
        <dbReference type="EMBL" id="MDZ5456509.1"/>
    </source>
</evidence>
<dbReference type="InterPro" id="IPR028098">
    <property type="entry name" value="Glyco_trans_4-like_N"/>
</dbReference>
<dbReference type="PANTHER" id="PTHR12526">
    <property type="entry name" value="GLYCOSYLTRANSFERASE"/>
    <property type="match status" value="1"/>
</dbReference>
<feature type="domain" description="Glycosyl transferase family 1" evidence="3">
    <location>
        <begin position="194"/>
        <end position="335"/>
    </location>
</feature>
<dbReference type="PANTHER" id="PTHR12526:SF510">
    <property type="entry name" value="D-INOSITOL 3-PHOSPHATE GLYCOSYLTRANSFERASE"/>
    <property type="match status" value="1"/>
</dbReference>
<dbReference type="Pfam" id="PF00534">
    <property type="entry name" value="Glycos_transf_1"/>
    <property type="match status" value="1"/>
</dbReference>
<reference evidence="5 6" key="1">
    <citation type="submission" date="2023-11" db="EMBL/GenBank/DDBJ databases">
        <title>Draft genome of Azohydromonas lata strain H1 (DSM1123), a polyhydroxyalkanoate producer.</title>
        <authorList>
            <person name="Traversa D."/>
            <person name="D'Addabbo P."/>
            <person name="Pazzani C."/>
            <person name="Manzari C."/>
            <person name="Chiara M."/>
            <person name="Scrascia M."/>
        </authorList>
    </citation>
    <scope>NUCLEOTIDE SEQUENCE [LARGE SCALE GENOMIC DNA]</scope>
    <source>
        <strain evidence="5 6">H1</strain>
    </source>
</reference>
<keyword evidence="2" id="KW-0808">Transferase</keyword>
<dbReference type="Proteomes" id="UP001293718">
    <property type="component" value="Unassembled WGS sequence"/>
</dbReference>
<proteinExistence type="predicted"/>
<dbReference type="RefSeq" id="WP_322465038.1">
    <property type="nucleotide sequence ID" value="NZ_JAXOJX010000009.1"/>
</dbReference>
<dbReference type="SUPFAM" id="SSF53756">
    <property type="entry name" value="UDP-Glycosyltransferase/glycogen phosphorylase"/>
    <property type="match status" value="1"/>
</dbReference>
<name>A0ABU5IBN3_9BURK</name>
<dbReference type="Pfam" id="PF13477">
    <property type="entry name" value="Glyco_trans_4_2"/>
    <property type="match status" value="1"/>
</dbReference>
<evidence type="ECO:0000259" key="3">
    <source>
        <dbReference type="Pfam" id="PF00534"/>
    </source>
</evidence>
<feature type="domain" description="Glycosyltransferase subfamily 4-like N-terminal" evidence="4">
    <location>
        <begin position="19"/>
        <end position="146"/>
    </location>
</feature>
<comment type="caution">
    <text evidence="5">The sequence shown here is derived from an EMBL/GenBank/DDBJ whole genome shotgun (WGS) entry which is preliminary data.</text>
</comment>
<keyword evidence="6" id="KW-1185">Reference proteome</keyword>
<evidence type="ECO:0000256" key="1">
    <source>
        <dbReference type="ARBA" id="ARBA00022676"/>
    </source>
</evidence>
<sequence length="382" mass="40980">MSMPISTPTSTAMNGRPLRILFTGDADSVHLQRWVLEMHRRGAECHVLTRRPAVVPGAATVHAIRPGGDAAGWFLALPAVRRHAARIAPDLVHGHYVSSNGLWAAACGRRPVVLTAWGTDLLVTPKRSRLMHAITGWTLRRAALLTGDSRDLIEAMDGYGATAPREELLWGVDTAHFELPPAGVRAGEGGALELLSLRSWEPNYRIDVILQALALLKQRDPAAQVRLALLGGGSLEAGLREQARALGLQDVVRFVGRQNDTGMLQWMQRCHVSLSVPESDATSVSVLESMACGLALVASDLPANRQWITPQGGRLVPAGDAAALAAAIGELCALPRATLDAMGRHNRAIVLQRAARKDHMDRMYALYLQLLGRAPLASGAAA</sequence>
<keyword evidence="1" id="KW-0328">Glycosyltransferase</keyword>
<dbReference type="InterPro" id="IPR001296">
    <property type="entry name" value="Glyco_trans_1"/>
</dbReference>
<gene>
    <name evidence="5" type="ORF">SM757_07965</name>
</gene>
<dbReference type="Gene3D" id="3.40.50.2000">
    <property type="entry name" value="Glycogen Phosphorylase B"/>
    <property type="match status" value="2"/>
</dbReference>
<organism evidence="5 6">
    <name type="scientific">Azohydromonas lata</name>
    <dbReference type="NCBI Taxonomy" id="45677"/>
    <lineage>
        <taxon>Bacteria</taxon>
        <taxon>Pseudomonadati</taxon>
        <taxon>Pseudomonadota</taxon>
        <taxon>Betaproteobacteria</taxon>
        <taxon>Burkholderiales</taxon>
        <taxon>Sphaerotilaceae</taxon>
        <taxon>Azohydromonas</taxon>
    </lineage>
</organism>
<evidence type="ECO:0000313" key="6">
    <source>
        <dbReference type="Proteomes" id="UP001293718"/>
    </source>
</evidence>
<evidence type="ECO:0000259" key="4">
    <source>
        <dbReference type="Pfam" id="PF13477"/>
    </source>
</evidence>
<accession>A0ABU5IBN3</accession>
<dbReference type="EMBL" id="JAXOJX010000009">
    <property type="protein sequence ID" value="MDZ5456509.1"/>
    <property type="molecule type" value="Genomic_DNA"/>
</dbReference>
<protein>
    <submittedName>
        <fullName evidence="5">Glycosyltransferase</fullName>
    </submittedName>
</protein>